<proteinExistence type="predicted"/>
<dbReference type="EMBL" id="LCAP01000002">
    <property type="protein sequence ID" value="KKR91704.1"/>
    <property type="molecule type" value="Genomic_DNA"/>
</dbReference>
<sequence>MTLKVRRMLSLIFILLFLIIAPAIILYAAGFKLSKNGLAIQKTGMFIIDSNPRGAKIFINGQVQKKFINILFNKNRFITTPAKIKNLLPGEYDLSLELDGYWGWQKKLTVNPGTSTFVENIYLFKNSLPVQILPANLESINLSAGDNRALILSADQLTFFNLADKTSQTVKQNDFKGKNIAWSADGQKLVIDHYLYNLDDLKVKINLNQAPASFNYKWRDNILYWQDKTSIYQLDSADLPSKIIGNREISDFLIKDRYLYLINQAKTTANLLEVIDMTSREQIKSIGLPTSANYSFINPSHGLLNLYDNNHQILYLINPLADYYSPLTEIINNVRTASWISDSNLLYINDFEIWLYNLETKNKTLLTRISQTINSAVMHPNRNYIIYSTDQTINAIELDEGRGKNTAELVKFDLINSLILNGKGNVLYFSGKIGQTEGLYKLLIQ</sequence>
<accession>A0A0G0USH2</accession>
<gene>
    <name evidence="1" type="ORF">UU43_C0002G0013</name>
</gene>
<dbReference type="AlphaFoldDB" id="A0A0G0USH2"/>
<name>A0A0G0USH2_9BACT</name>
<reference evidence="1 2" key="1">
    <citation type="journal article" date="2015" name="Nature">
        <title>rRNA introns, odd ribosomes, and small enigmatic genomes across a large radiation of phyla.</title>
        <authorList>
            <person name="Brown C.T."/>
            <person name="Hug L.A."/>
            <person name="Thomas B.C."/>
            <person name="Sharon I."/>
            <person name="Castelle C.J."/>
            <person name="Singh A."/>
            <person name="Wilkins M.J."/>
            <person name="Williams K.H."/>
            <person name="Banfield J.F."/>
        </authorList>
    </citation>
    <scope>NUCLEOTIDE SEQUENCE [LARGE SCALE GENOMIC DNA]</scope>
</reference>
<protein>
    <recommendedName>
        <fullName evidence="3">PEGA domain-containing protein</fullName>
    </recommendedName>
</protein>
<evidence type="ECO:0000313" key="1">
    <source>
        <dbReference type="EMBL" id="KKR91704.1"/>
    </source>
</evidence>
<dbReference type="SUPFAM" id="SSF50969">
    <property type="entry name" value="YVTN repeat-like/Quinoprotein amine dehydrogenase"/>
    <property type="match status" value="1"/>
</dbReference>
<dbReference type="InterPro" id="IPR011044">
    <property type="entry name" value="Quino_amine_DH_bsu"/>
</dbReference>
<organism evidence="1 2">
    <name type="scientific">Candidatus Falkowbacteria bacterium GW2011_GWA2_41_14</name>
    <dbReference type="NCBI Taxonomy" id="1618635"/>
    <lineage>
        <taxon>Bacteria</taxon>
        <taxon>Candidatus Falkowiibacteriota</taxon>
    </lineage>
</organism>
<comment type="caution">
    <text evidence="1">The sequence shown here is derived from an EMBL/GenBank/DDBJ whole genome shotgun (WGS) entry which is preliminary data.</text>
</comment>
<dbReference type="Proteomes" id="UP000034190">
    <property type="component" value="Unassembled WGS sequence"/>
</dbReference>
<evidence type="ECO:0000313" key="2">
    <source>
        <dbReference type="Proteomes" id="UP000034190"/>
    </source>
</evidence>
<evidence type="ECO:0008006" key="3">
    <source>
        <dbReference type="Google" id="ProtNLM"/>
    </source>
</evidence>